<dbReference type="OrthoDB" id="340775at2157"/>
<proteinExistence type="predicted"/>
<keyword evidence="3" id="KW-1185">Reference proteome</keyword>
<gene>
    <name evidence="2" type="ORF">SAMN05216218_107119</name>
</gene>
<dbReference type="RefSeq" id="WP_092691694.1">
    <property type="nucleotide sequence ID" value="NZ_FNBK01000007.1"/>
</dbReference>
<protein>
    <submittedName>
        <fullName evidence="2">Uncharacterized protein</fullName>
    </submittedName>
</protein>
<evidence type="ECO:0000313" key="3">
    <source>
        <dbReference type="Proteomes" id="UP000199076"/>
    </source>
</evidence>
<keyword evidence="1" id="KW-1133">Transmembrane helix</keyword>
<sequence>MASSSPSSNERQLFPPVSDVRPALAQYGTGLKAGVTGLAFWSAIVLPFLYLPLLAYGLRSSSIVGAFVGLLALNVVAAVIGHRYHD</sequence>
<dbReference type="InterPro" id="IPR058341">
    <property type="entry name" value="DUF8028"/>
</dbReference>
<feature type="transmembrane region" description="Helical" evidence="1">
    <location>
        <begin position="38"/>
        <end position="56"/>
    </location>
</feature>
<evidence type="ECO:0000256" key="1">
    <source>
        <dbReference type="SAM" id="Phobius"/>
    </source>
</evidence>
<name>A0A1G7M4T1_9EURY</name>
<dbReference type="AlphaFoldDB" id="A0A1G7M4T1"/>
<feature type="transmembrane region" description="Helical" evidence="1">
    <location>
        <begin position="63"/>
        <end position="84"/>
    </location>
</feature>
<evidence type="ECO:0000313" key="2">
    <source>
        <dbReference type="EMBL" id="SDF56240.1"/>
    </source>
</evidence>
<accession>A0A1G7M4T1</accession>
<dbReference type="Pfam" id="PF26071">
    <property type="entry name" value="DUF8028"/>
    <property type="match status" value="1"/>
</dbReference>
<reference evidence="3" key="1">
    <citation type="submission" date="2016-10" db="EMBL/GenBank/DDBJ databases">
        <authorList>
            <person name="Varghese N."/>
            <person name="Submissions S."/>
        </authorList>
    </citation>
    <scope>NUCLEOTIDE SEQUENCE [LARGE SCALE GENOMIC DNA]</scope>
    <source>
        <strain evidence="3">IBRC-M 10760</strain>
    </source>
</reference>
<organism evidence="2 3">
    <name type="scientific">Halorientalis regularis</name>
    <dbReference type="NCBI Taxonomy" id="660518"/>
    <lineage>
        <taxon>Archaea</taxon>
        <taxon>Methanobacteriati</taxon>
        <taxon>Methanobacteriota</taxon>
        <taxon>Stenosarchaea group</taxon>
        <taxon>Halobacteria</taxon>
        <taxon>Halobacteriales</taxon>
        <taxon>Haloarculaceae</taxon>
        <taxon>Halorientalis</taxon>
    </lineage>
</organism>
<dbReference type="EMBL" id="FNBK01000007">
    <property type="protein sequence ID" value="SDF56240.1"/>
    <property type="molecule type" value="Genomic_DNA"/>
</dbReference>
<keyword evidence="1" id="KW-0812">Transmembrane</keyword>
<dbReference type="Proteomes" id="UP000199076">
    <property type="component" value="Unassembled WGS sequence"/>
</dbReference>
<keyword evidence="1" id="KW-0472">Membrane</keyword>